<accession>A0A1K0GWK3</accession>
<proteinExistence type="predicted"/>
<dbReference type="EMBL" id="MEIA01000133">
    <property type="protein sequence ID" value="OJF13787.1"/>
    <property type="molecule type" value="Genomic_DNA"/>
</dbReference>
<feature type="region of interest" description="Disordered" evidence="1">
    <location>
        <begin position="95"/>
        <end position="116"/>
    </location>
</feature>
<gene>
    <name evidence="2" type="ORF">BG844_13310</name>
</gene>
<name>A0A1K0GWK3_9ACTN</name>
<organism evidence="2 3">
    <name type="scientific">Couchioplanes caeruleus subsp. caeruleus</name>
    <dbReference type="NCBI Taxonomy" id="56427"/>
    <lineage>
        <taxon>Bacteria</taxon>
        <taxon>Bacillati</taxon>
        <taxon>Actinomycetota</taxon>
        <taxon>Actinomycetes</taxon>
        <taxon>Micromonosporales</taxon>
        <taxon>Micromonosporaceae</taxon>
        <taxon>Couchioplanes</taxon>
    </lineage>
</organism>
<reference evidence="2 3" key="1">
    <citation type="submission" date="2016-09" db="EMBL/GenBank/DDBJ databases">
        <title>Couchioplanes caeruleus draft genome sequence.</title>
        <authorList>
            <person name="Sheehan J."/>
            <person name="Caffrey P."/>
        </authorList>
    </citation>
    <scope>NUCLEOTIDE SEQUENCE [LARGE SCALE GENOMIC DNA]</scope>
    <source>
        <strain evidence="2 3">DSM 43634</strain>
    </source>
</reference>
<evidence type="ECO:0000313" key="3">
    <source>
        <dbReference type="Proteomes" id="UP000182486"/>
    </source>
</evidence>
<evidence type="ECO:0000256" key="1">
    <source>
        <dbReference type="SAM" id="MobiDB-lite"/>
    </source>
</evidence>
<dbReference type="AlphaFoldDB" id="A0A1K0GWK3"/>
<dbReference type="Proteomes" id="UP000182486">
    <property type="component" value="Unassembled WGS sequence"/>
</dbReference>
<dbReference type="Gene3D" id="3.20.20.150">
    <property type="entry name" value="Divalent-metal-dependent TIM barrel enzymes"/>
    <property type="match status" value="1"/>
</dbReference>
<evidence type="ECO:0008006" key="4">
    <source>
        <dbReference type="Google" id="ProtNLM"/>
    </source>
</evidence>
<feature type="region of interest" description="Disordered" evidence="1">
    <location>
        <begin position="1"/>
        <end position="22"/>
    </location>
</feature>
<evidence type="ECO:0000313" key="2">
    <source>
        <dbReference type="EMBL" id="OJF13787.1"/>
    </source>
</evidence>
<sequence>MRLRHHSGRVVHLSHGTDPRPARTLSDIVERLDAYAAVRAGHDVHTLGVSLWLPPALAAALAIDGRSRTRLRAELDARRLEVVTLNGIACAEDGAEGTRHDAGVEQDGDAGQPDWSSPARLEYTLDLARILVDLLPDDAVRGAVSTIGLGRREGWDEDKEKACSRILGRLSGGLAEVAWQTGRAVRVGFRPEPGAVLDGSASVAAAFARVDKDRLGVALDLAHLACTWEDPAAYLDRLTGAGVPVIHVEAATAVEVADPVAAAETLRRYVDDGRPHAVTTPDGGYVADVAQALREFPPGPWRVLRRVPWGSEPPAPLTATTGIWRSGLRQLLAGAVPGTEYLDIEWQGALALAELGLSPPGAPQPRSAPVSLVDRVAFP</sequence>
<comment type="caution">
    <text evidence="2">The sequence shown here is derived from an EMBL/GenBank/DDBJ whole genome shotgun (WGS) entry which is preliminary data.</text>
</comment>
<protein>
    <recommendedName>
        <fullName evidence="4">Xylose isomerase</fullName>
    </recommendedName>
</protein>
<dbReference type="RefSeq" id="WP_071805636.1">
    <property type="nucleotide sequence ID" value="NZ_MEIA01000133.1"/>
</dbReference>
<keyword evidence="3" id="KW-1185">Reference proteome</keyword>
<dbReference type="InterPro" id="IPR036237">
    <property type="entry name" value="Xyl_isomerase-like_sf"/>
</dbReference>
<dbReference type="SUPFAM" id="SSF51658">
    <property type="entry name" value="Xylose isomerase-like"/>
    <property type="match status" value="1"/>
</dbReference>